<dbReference type="SUPFAM" id="SSF51556">
    <property type="entry name" value="Metallo-dependent hydrolases"/>
    <property type="match status" value="1"/>
</dbReference>
<comment type="catalytic activity">
    <reaction evidence="8">
        <text>guanine + H2O + H(+) = xanthine + NH4(+)</text>
        <dbReference type="Rhea" id="RHEA:14665"/>
        <dbReference type="ChEBI" id="CHEBI:15377"/>
        <dbReference type="ChEBI" id="CHEBI:15378"/>
        <dbReference type="ChEBI" id="CHEBI:16235"/>
        <dbReference type="ChEBI" id="CHEBI:17712"/>
        <dbReference type="ChEBI" id="CHEBI:28938"/>
        <dbReference type="EC" id="3.5.4.3"/>
    </reaction>
</comment>
<proteinExistence type="inferred from homology"/>
<dbReference type="RefSeq" id="WP_086090060.1">
    <property type="nucleotide sequence ID" value="NZ_CP021112.1"/>
</dbReference>
<dbReference type="STRING" id="1235591.CAK95_23100"/>
<dbReference type="Pfam" id="PF01979">
    <property type="entry name" value="Amidohydro_1"/>
    <property type="match status" value="1"/>
</dbReference>
<dbReference type="CDD" id="cd01303">
    <property type="entry name" value="GDEase"/>
    <property type="match status" value="1"/>
</dbReference>
<gene>
    <name evidence="9" type="ORF">CAK95_23100</name>
</gene>
<dbReference type="UniPathway" id="UPA00603">
    <property type="reaction ID" value="UER00660"/>
</dbReference>
<dbReference type="NCBIfam" id="TIGR02967">
    <property type="entry name" value="guan_deamin"/>
    <property type="match status" value="1"/>
</dbReference>
<dbReference type="Gene3D" id="2.30.40.10">
    <property type="entry name" value="Urease, subunit C, domain 1"/>
    <property type="match status" value="1"/>
</dbReference>
<evidence type="ECO:0000256" key="5">
    <source>
        <dbReference type="ARBA" id="ARBA00022801"/>
    </source>
</evidence>
<dbReference type="GO" id="GO:0005829">
    <property type="term" value="C:cytosol"/>
    <property type="evidence" value="ECO:0007669"/>
    <property type="project" value="TreeGrafter"/>
</dbReference>
<dbReference type="InterPro" id="IPR051607">
    <property type="entry name" value="Metallo-dep_hydrolases"/>
</dbReference>
<dbReference type="InterPro" id="IPR006680">
    <property type="entry name" value="Amidohydro-rel"/>
</dbReference>
<dbReference type="NCBIfam" id="NF006679">
    <property type="entry name" value="PRK09228.1"/>
    <property type="match status" value="1"/>
</dbReference>
<evidence type="ECO:0000256" key="1">
    <source>
        <dbReference type="ARBA" id="ARBA00004984"/>
    </source>
</evidence>
<comment type="similarity">
    <text evidence="2 8">Belongs to the metallo-dependent hydrolases superfamily. ATZ/TRZ family.</text>
</comment>
<evidence type="ECO:0000256" key="8">
    <source>
        <dbReference type="RuleBase" id="RU366009"/>
    </source>
</evidence>
<evidence type="ECO:0000313" key="9">
    <source>
        <dbReference type="EMBL" id="ARQ01669.1"/>
    </source>
</evidence>
<keyword evidence="4 8" id="KW-0479">Metal-binding</keyword>
<dbReference type="Gene3D" id="3.20.20.140">
    <property type="entry name" value="Metal-dependent hydrolases"/>
    <property type="match status" value="1"/>
</dbReference>
<sequence length="443" mass="48489">MTTADAVTAIRGPLVYCRDDPFLTDPATAFVHEPDGLLICRGGKFEAVGDFQTLRDQIPAGSTVAHYPDGLIAPGFVDTHVHYVQTGIIGSYGQGLLGWLDDYTFPAEQELADESRARAMASVFCDELLRNGTTTAMVFCAVYPQSVDALFAEAQRRNMRIIAGKVLMDTNAPDALRDTPQTGYDQSKSLIDKWHKRGRNLYAITPRFAGTSSREQLAMAGALWREHKDVFVQTHIAENRDEVAWMQKLFPERRDYLDIYDHAGLTGRRAVMAHGIYLDEDALCRCHESGTALAHCPTSNLFLGSGLFRTRDAKDPRRPVHVGMGTDIGAGTSFSMLATLGEGYKVSQLGGAPVSAIEGFFLATLGGARALDLDDRIGTFRAGNEADFVVLNPRATPILKFREQRSRSIEETLFVLMTMGDDRAVTATYVAGRPAHALSSVDS</sequence>
<keyword evidence="5 8" id="KW-0378">Hydrolase</keyword>
<evidence type="ECO:0000256" key="4">
    <source>
        <dbReference type="ARBA" id="ARBA00022723"/>
    </source>
</evidence>
<comment type="cofactor">
    <cofactor evidence="8">
        <name>Zn(2+)</name>
        <dbReference type="ChEBI" id="CHEBI:29105"/>
    </cofactor>
    <text evidence="8">Binds 1 zinc ion per subunit.</text>
</comment>
<dbReference type="InterPro" id="IPR032466">
    <property type="entry name" value="Metal_Hydrolase"/>
</dbReference>
<dbReference type="OrthoDB" id="9787621at2"/>
<evidence type="ECO:0000313" key="10">
    <source>
        <dbReference type="Proteomes" id="UP000194137"/>
    </source>
</evidence>
<dbReference type="PANTHER" id="PTHR11271">
    <property type="entry name" value="GUANINE DEAMINASE"/>
    <property type="match status" value="1"/>
</dbReference>
<dbReference type="SUPFAM" id="SSF51338">
    <property type="entry name" value="Composite domain of metallo-dependent hydrolases"/>
    <property type="match status" value="2"/>
</dbReference>
<comment type="function">
    <text evidence="8">Catalyzes the hydrolytic deamination of guanine, producing xanthine and ammonia.</text>
</comment>
<protein>
    <recommendedName>
        <fullName evidence="3 7">Guanine deaminase</fullName>
        <shortName evidence="8">Guanase</shortName>
        <ecNumber evidence="3 7">3.5.4.3</ecNumber>
    </recommendedName>
    <alternativeName>
        <fullName evidence="8">Guanine aminohydrolase</fullName>
    </alternativeName>
</protein>
<dbReference type="EMBL" id="CP021112">
    <property type="protein sequence ID" value="ARQ01669.1"/>
    <property type="molecule type" value="Genomic_DNA"/>
</dbReference>
<dbReference type="GO" id="GO:0008892">
    <property type="term" value="F:guanine deaminase activity"/>
    <property type="evidence" value="ECO:0007669"/>
    <property type="project" value="UniProtKB-UniRule"/>
</dbReference>
<evidence type="ECO:0000256" key="3">
    <source>
        <dbReference type="ARBA" id="ARBA00012781"/>
    </source>
</evidence>
<evidence type="ECO:0000256" key="7">
    <source>
        <dbReference type="NCBIfam" id="TIGR02967"/>
    </source>
</evidence>
<comment type="pathway">
    <text evidence="1 8">Purine metabolism; guanine degradation; xanthine from guanine: step 1/1.</text>
</comment>
<evidence type="ECO:0000256" key="6">
    <source>
        <dbReference type="ARBA" id="ARBA00022833"/>
    </source>
</evidence>
<dbReference type="GO" id="GO:0008270">
    <property type="term" value="F:zinc ion binding"/>
    <property type="evidence" value="ECO:0007669"/>
    <property type="project" value="UniProtKB-UniRule"/>
</dbReference>
<reference evidence="9 10" key="1">
    <citation type="submission" date="2017-05" db="EMBL/GenBank/DDBJ databases">
        <title>Full genome sequence of Pseudorhodoplanes sinuspersici.</title>
        <authorList>
            <person name="Dastgheib S.M.M."/>
            <person name="Shavandi M."/>
            <person name="Tirandaz H."/>
        </authorList>
    </citation>
    <scope>NUCLEOTIDE SEQUENCE [LARGE SCALE GENOMIC DNA]</scope>
    <source>
        <strain evidence="9 10">RIPI110</strain>
    </source>
</reference>
<dbReference type="KEGG" id="psin:CAK95_23100"/>
<dbReference type="GO" id="GO:0006147">
    <property type="term" value="P:guanine catabolic process"/>
    <property type="evidence" value="ECO:0007669"/>
    <property type="project" value="UniProtKB-UniRule"/>
</dbReference>
<dbReference type="FunFam" id="3.20.20.140:FF:000022">
    <property type="entry name" value="Guanine deaminase"/>
    <property type="match status" value="1"/>
</dbReference>
<dbReference type="EC" id="3.5.4.3" evidence="3 7"/>
<name>A0A1W6ZW62_9HYPH</name>
<evidence type="ECO:0000256" key="2">
    <source>
        <dbReference type="ARBA" id="ARBA00006745"/>
    </source>
</evidence>
<dbReference type="AlphaFoldDB" id="A0A1W6ZW62"/>
<keyword evidence="6 8" id="KW-0862">Zinc</keyword>
<dbReference type="PANTHER" id="PTHR11271:SF6">
    <property type="entry name" value="GUANINE DEAMINASE"/>
    <property type="match status" value="1"/>
</dbReference>
<accession>A0A1W6ZW62</accession>
<keyword evidence="10" id="KW-1185">Reference proteome</keyword>
<dbReference type="InterPro" id="IPR011059">
    <property type="entry name" value="Metal-dep_hydrolase_composite"/>
</dbReference>
<dbReference type="Proteomes" id="UP000194137">
    <property type="component" value="Chromosome"/>
</dbReference>
<dbReference type="InterPro" id="IPR014311">
    <property type="entry name" value="Guanine_deaminase"/>
</dbReference>
<organism evidence="9 10">
    <name type="scientific">Pseudorhodoplanes sinuspersici</name>
    <dbReference type="NCBI Taxonomy" id="1235591"/>
    <lineage>
        <taxon>Bacteria</taxon>
        <taxon>Pseudomonadati</taxon>
        <taxon>Pseudomonadota</taxon>
        <taxon>Alphaproteobacteria</taxon>
        <taxon>Hyphomicrobiales</taxon>
        <taxon>Pseudorhodoplanes</taxon>
    </lineage>
</organism>